<evidence type="ECO:0000256" key="1">
    <source>
        <dbReference type="ARBA" id="ARBA00004141"/>
    </source>
</evidence>
<comment type="subcellular location">
    <subcellularLocation>
        <location evidence="1">Membrane</location>
        <topology evidence="1">Multi-pass membrane protein</topology>
    </subcellularLocation>
</comment>
<feature type="transmembrane region" description="Helical" evidence="5">
    <location>
        <begin position="397"/>
        <end position="414"/>
    </location>
</feature>
<dbReference type="InterPro" id="IPR020846">
    <property type="entry name" value="MFS_dom"/>
</dbReference>
<accession>A0A8H4GHI1</accession>
<dbReference type="Proteomes" id="UP000653565">
    <property type="component" value="Unassembled WGS sequence"/>
</dbReference>
<dbReference type="PROSITE" id="PS50850">
    <property type="entry name" value="MFS"/>
    <property type="match status" value="1"/>
</dbReference>
<keyword evidence="2 5" id="KW-0812">Transmembrane</keyword>
<feature type="domain" description="Major facilitator superfamily (MFS) profile" evidence="6">
    <location>
        <begin position="57"/>
        <end position="491"/>
    </location>
</feature>
<dbReference type="AlphaFoldDB" id="A0A8H4GHI1"/>
<dbReference type="PANTHER" id="PTHR23502">
    <property type="entry name" value="MAJOR FACILITATOR SUPERFAMILY"/>
    <property type="match status" value="1"/>
</dbReference>
<keyword evidence="3 5" id="KW-1133">Transmembrane helix</keyword>
<comment type="caution">
    <text evidence="7">The sequence shown here is derived from an EMBL/GenBank/DDBJ whole genome shotgun (WGS) entry which is preliminary data.</text>
</comment>
<dbReference type="Gene3D" id="1.20.1250.20">
    <property type="entry name" value="MFS general substrate transporter like domains"/>
    <property type="match status" value="1"/>
</dbReference>
<feature type="transmembrane region" description="Helical" evidence="5">
    <location>
        <begin position="181"/>
        <end position="204"/>
    </location>
</feature>
<feature type="transmembrane region" description="Helical" evidence="5">
    <location>
        <begin position="55"/>
        <end position="79"/>
    </location>
</feature>
<feature type="transmembrane region" description="Helical" evidence="5">
    <location>
        <begin position="211"/>
        <end position="231"/>
    </location>
</feature>
<protein>
    <recommendedName>
        <fullName evidence="6">Major facilitator superfamily (MFS) profile domain-containing protein</fullName>
    </recommendedName>
</protein>
<feature type="transmembrane region" description="Helical" evidence="5">
    <location>
        <begin position="261"/>
        <end position="281"/>
    </location>
</feature>
<reference evidence="7" key="1">
    <citation type="journal article" date="2020" name="bioRxiv">
        <title>Genomic and phenotypic heterogeneity of clinical isolates of the human pathogens Aspergillus fumigatus, Aspergillus lentulus and Aspergillus fumigatiaffinis.</title>
        <authorList>
            <person name="dos Santos R.A.C."/>
            <person name="Steenwyk J.L."/>
            <person name="Rivero-Menendez O."/>
            <person name="Mead M.E."/>
            <person name="Silva L.P."/>
            <person name="Bastos R.W."/>
            <person name="Alastruey-Izquierdo A."/>
            <person name="Goldman G.H."/>
            <person name="Rokas A."/>
        </authorList>
    </citation>
    <scope>NUCLEOTIDE SEQUENCE</scope>
    <source>
        <strain evidence="7">CNM-CM6805</strain>
    </source>
</reference>
<dbReference type="EMBL" id="JAAAPX010000126">
    <property type="protein sequence ID" value="KAF4229771.1"/>
    <property type="molecule type" value="Genomic_DNA"/>
</dbReference>
<evidence type="ECO:0000313" key="7">
    <source>
        <dbReference type="EMBL" id="KAF4229771.1"/>
    </source>
</evidence>
<evidence type="ECO:0000259" key="6">
    <source>
        <dbReference type="PROSITE" id="PS50850"/>
    </source>
</evidence>
<dbReference type="OrthoDB" id="5296287at2759"/>
<evidence type="ECO:0000256" key="3">
    <source>
        <dbReference type="ARBA" id="ARBA00022989"/>
    </source>
</evidence>
<dbReference type="InterPro" id="IPR036259">
    <property type="entry name" value="MFS_trans_sf"/>
</dbReference>
<feature type="transmembrane region" description="Helical" evidence="5">
    <location>
        <begin position="372"/>
        <end position="391"/>
    </location>
</feature>
<dbReference type="SUPFAM" id="SSF103473">
    <property type="entry name" value="MFS general substrate transporter"/>
    <property type="match status" value="1"/>
</dbReference>
<feature type="transmembrane region" description="Helical" evidence="5">
    <location>
        <begin position="464"/>
        <end position="486"/>
    </location>
</feature>
<feature type="transmembrane region" description="Helical" evidence="5">
    <location>
        <begin position="91"/>
        <end position="112"/>
    </location>
</feature>
<evidence type="ECO:0000256" key="4">
    <source>
        <dbReference type="ARBA" id="ARBA00023136"/>
    </source>
</evidence>
<dbReference type="GO" id="GO:0022857">
    <property type="term" value="F:transmembrane transporter activity"/>
    <property type="evidence" value="ECO:0007669"/>
    <property type="project" value="InterPro"/>
</dbReference>
<feature type="transmembrane region" description="Helical" evidence="5">
    <location>
        <begin position="293"/>
        <end position="314"/>
    </location>
</feature>
<dbReference type="GO" id="GO:0016020">
    <property type="term" value="C:membrane"/>
    <property type="evidence" value="ECO:0007669"/>
    <property type="project" value="UniProtKB-SubCell"/>
</dbReference>
<name>A0A8H4GHI1_9EURO</name>
<keyword evidence="4 5" id="KW-0472">Membrane</keyword>
<organism evidence="7 8">
    <name type="scientific">Aspergillus fumigatiaffinis</name>
    <dbReference type="NCBI Taxonomy" id="340414"/>
    <lineage>
        <taxon>Eukaryota</taxon>
        <taxon>Fungi</taxon>
        <taxon>Dikarya</taxon>
        <taxon>Ascomycota</taxon>
        <taxon>Pezizomycotina</taxon>
        <taxon>Eurotiomycetes</taxon>
        <taxon>Eurotiomycetidae</taxon>
        <taxon>Eurotiales</taxon>
        <taxon>Aspergillaceae</taxon>
        <taxon>Aspergillus</taxon>
        <taxon>Aspergillus subgen. Fumigati</taxon>
    </lineage>
</organism>
<keyword evidence="8" id="KW-1185">Reference proteome</keyword>
<reference evidence="7" key="2">
    <citation type="submission" date="2020-04" db="EMBL/GenBank/DDBJ databases">
        <authorList>
            <person name="Santos R.A.C."/>
            <person name="Steenwyk J.L."/>
            <person name="Rivero-Menendez O."/>
            <person name="Mead M.E."/>
            <person name="Silva L.P."/>
            <person name="Bastos R.W."/>
            <person name="Alastruey-Izquierdo A."/>
            <person name="Goldman G.H."/>
            <person name="Rokas A."/>
        </authorList>
    </citation>
    <scope>NUCLEOTIDE SEQUENCE</scope>
    <source>
        <strain evidence="7">CNM-CM6805</strain>
    </source>
</reference>
<evidence type="ECO:0000256" key="2">
    <source>
        <dbReference type="ARBA" id="ARBA00022692"/>
    </source>
</evidence>
<dbReference type="Pfam" id="PF07690">
    <property type="entry name" value="MFS_1"/>
    <property type="match status" value="1"/>
</dbReference>
<feature type="transmembrane region" description="Helical" evidence="5">
    <location>
        <begin position="124"/>
        <end position="151"/>
    </location>
</feature>
<evidence type="ECO:0000313" key="8">
    <source>
        <dbReference type="Proteomes" id="UP000653565"/>
    </source>
</evidence>
<sequence length="500" mass="54518">MTSSQHSSGTTNTLLPTMAVETTLAGVAKEASPVIQDMEVTDPLLPQNWTKTRKWLILIVLSLMSLMVNMSLVICSPASSAIAQELNNYDGFLSVFFITVPNLGEVVAPLYIGPLSERVGRVPVCHFFNFSFLIFTMIAGFSNSFAMVILFRFLAGASVSSICLNPAITGDLFTIEERGSAMSLTSLIPILGTAVGPIVGGYITQHLNWRWTFWLMAIVSACLAVIMVAVLKESYVPVISRKVLGKTSSDDEAVRPWQKYLHGWSIATVKALILLAVRPFVILSQSRIGVLMGLYLALLYAYISLLAATLATVFQEAYGFSESQSGLIYISMTIGILSGALMCRFTLDYFLFRGLPFKQPDHGVPPRPENRLIPILPAMIAFPVGLFLYAWSLEKRLHWIVPALATLLCGFSLSSSTTPIMNYLVDIFGDRSASAVAAVLPLRYVGGAFLPVAAPYMYARLGYGWGNSLLGFVLLVALPAPFLVIVQPRQMQALTAVIES</sequence>
<dbReference type="PANTHER" id="PTHR23502:SF163">
    <property type="entry name" value="MAJOR FACILITATOR SUPERFAMILY (MFS) PROFILE DOMAIN-CONTAINING PROTEIN"/>
    <property type="match status" value="1"/>
</dbReference>
<proteinExistence type="predicted"/>
<feature type="transmembrane region" description="Helical" evidence="5">
    <location>
        <begin position="435"/>
        <end position="458"/>
    </location>
</feature>
<gene>
    <name evidence="7" type="ORF">CNMCM6805_001163</name>
</gene>
<feature type="transmembrane region" description="Helical" evidence="5">
    <location>
        <begin position="326"/>
        <end position="351"/>
    </location>
</feature>
<evidence type="ECO:0000256" key="5">
    <source>
        <dbReference type="SAM" id="Phobius"/>
    </source>
</evidence>
<dbReference type="InterPro" id="IPR011701">
    <property type="entry name" value="MFS"/>
</dbReference>